<feature type="transmembrane region" description="Helical" evidence="4">
    <location>
        <begin position="128"/>
        <end position="148"/>
    </location>
</feature>
<keyword evidence="4" id="KW-0406">Ion transport</keyword>
<evidence type="ECO:0000256" key="4">
    <source>
        <dbReference type="RuleBase" id="RU367022"/>
    </source>
</evidence>
<evidence type="ECO:0000313" key="5">
    <source>
        <dbReference type="EMBL" id="KKP04676.1"/>
    </source>
</evidence>
<accession>A0A0F9XID2</accession>
<dbReference type="Pfam" id="PF04145">
    <property type="entry name" value="Ctr"/>
    <property type="match status" value="1"/>
</dbReference>
<dbReference type="InterPro" id="IPR007274">
    <property type="entry name" value="Cop_transporter"/>
</dbReference>
<dbReference type="GO" id="GO:0016020">
    <property type="term" value="C:membrane"/>
    <property type="evidence" value="ECO:0007669"/>
    <property type="project" value="UniProtKB-SubCell"/>
</dbReference>
<feature type="transmembrane region" description="Helical" evidence="4">
    <location>
        <begin position="53"/>
        <end position="71"/>
    </location>
</feature>
<keyword evidence="1 4" id="KW-0812">Transmembrane</keyword>
<sequence>MDHSHHMHSMEGHEGHGGHGGMDDMCSMSMLFTWDTTNLCIVFRQWHIRSNTSLVLSLIAVVLIGIGYEYVRSVSRRYEASLAGRLETVPNATVHAYRDDDDDENVTETPAFLRSGQNRENVSKRGHVIKATLYAFQNFYAFMLMLVFMTYNGWVMVAVSLGAFLGYLLFGHSTSATKDNACH</sequence>
<keyword evidence="2 4" id="KW-1133">Transmembrane helix</keyword>
<feature type="transmembrane region" description="Helical" evidence="4">
    <location>
        <begin position="154"/>
        <end position="170"/>
    </location>
</feature>
<dbReference type="AlphaFoldDB" id="A0A0F9XID2"/>
<comment type="caution">
    <text evidence="5">The sequence shown here is derived from an EMBL/GenBank/DDBJ whole genome shotgun (WGS) entry which is preliminary data.</text>
</comment>
<dbReference type="Proteomes" id="UP000034112">
    <property type="component" value="Unassembled WGS sequence"/>
</dbReference>
<protein>
    <recommendedName>
        <fullName evidence="4">Copper transport protein</fullName>
    </recommendedName>
</protein>
<dbReference type="PANTHER" id="PTHR12483:SF115">
    <property type="entry name" value="COPPER TRANSPORT PROTEIN"/>
    <property type="match status" value="1"/>
</dbReference>
<dbReference type="OrthoDB" id="161814at2759"/>
<gene>
    <name evidence="5" type="ORF">THAR02_03219</name>
</gene>
<evidence type="ECO:0000256" key="3">
    <source>
        <dbReference type="ARBA" id="ARBA00023136"/>
    </source>
</evidence>
<evidence type="ECO:0000256" key="2">
    <source>
        <dbReference type="ARBA" id="ARBA00022989"/>
    </source>
</evidence>
<reference evidence="6" key="1">
    <citation type="journal article" date="2015" name="Genome Announc.">
        <title>Draft whole-genome sequence of the biocontrol agent Trichoderma harzianum T6776.</title>
        <authorList>
            <person name="Baroncelli R."/>
            <person name="Piaggeschi G."/>
            <person name="Fiorini L."/>
            <person name="Bertolini E."/>
            <person name="Zapparata A."/>
            <person name="Pe M.E."/>
            <person name="Sarrocco S."/>
            <person name="Vannacci G."/>
        </authorList>
    </citation>
    <scope>NUCLEOTIDE SEQUENCE [LARGE SCALE GENOMIC DNA]</scope>
    <source>
        <strain evidence="6">T6776</strain>
    </source>
</reference>
<comment type="subcellular location">
    <subcellularLocation>
        <location evidence="4">Membrane</location>
        <topology evidence="4">Multi-pass membrane protein</topology>
    </subcellularLocation>
</comment>
<keyword evidence="4" id="KW-0813">Transport</keyword>
<dbReference type="PANTHER" id="PTHR12483">
    <property type="entry name" value="SOLUTE CARRIER FAMILY 31 COPPER TRANSPORTERS"/>
    <property type="match status" value="1"/>
</dbReference>
<keyword evidence="4" id="KW-0186">Copper</keyword>
<keyword evidence="3 4" id="KW-0472">Membrane</keyword>
<proteinExistence type="inferred from homology"/>
<keyword evidence="4" id="KW-0187">Copper transport</keyword>
<organism evidence="5 6">
    <name type="scientific">Trichoderma harzianum</name>
    <name type="common">Hypocrea lixii</name>
    <dbReference type="NCBI Taxonomy" id="5544"/>
    <lineage>
        <taxon>Eukaryota</taxon>
        <taxon>Fungi</taxon>
        <taxon>Dikarya</taxon>
        <taxon>Ascomycota</taxon>
        <taxon>Pezizomycotina</taxon>
        <taxon>Sordariomycetes</taxon>
        <taxon>Hypocreomycetidae</taxon>
        <taxon>Hypocreales</taxon>
        <taxon>Hypocreaceae</taxon>
        <taxon>Trichoderma</taxon>
    </lineage>
</organism>
<name>A0A0F9XID2_TRIHA</name>
<dbReference type="OMA" id="AKTVACH"/>
<dbReference type="GO" id="GO:0005375">
    <property type="term" value="F:copper ion transmembrane transporter activity"/>
    <property type="evidence" value="ECO:0007669"/>
    <property type="project" value="UniProtKB-UniRule"/>
</dbReference>
<comment type="similarity">
    <text evidence="4">Belongs to the copper transporter (Ctr) (TC 1.A.56) family. SLC31A subfamily.</text>
</comment>
<dbReference type="EMBL" id="JOKZ01000070">
    <property type="protein sequence ID" value="KKP04676.1"/>
    <property type="molecule type" value="Genomic_DNA"/>
</dbReference>
<evidence type="ECO:0000313" key="6">
    <source>
        <dbReference type="Proteomes" id="UP000034112"/>
    </source>
</evidence>
<evidence type="ECO:0000256" key="1">
    <source>
        <dbReference type="ARBA" id="ARBA00022692"/>
    </source>
</evidence>